<gene>
    <name evidence="9" type="primary">RvY_15261-1</name>
    <name evidence="9" type="synonym">RvY_15261.1</name>
    <name evidence="9" type="ORF">RvY_15261</name>
</gene>
<dbReference type="STRING" id="947166.A0A1D1W2C6"/>
<dbReference type="Pfam" id="PF00017">
    <property type="entry name" value="SH2"/>
    <property type="match status" value="1"/>
</dbReference>
<dbReference type="GO" id="GO:0005942">
    <property type="term" value="C:phosphatidylinositol 3-kinase complex"/>
    <property type="evidence" value="ECO:0007669"/>
    <property type="project" value="TreeGrafter"/>
</dbReference>
<dbReference type="SMART" id="SM00252">
    <property type="entry name" value="SH2"/>
    <property type="match status" value="1"/>
</dbReference>
<dbReference type="PANTHER" id="PTHR10155">
    <property type="entry name" value="PHOSPHATIDYLINOSITOL 3-KINASE REGULATORY SUBUNIT"/>
    <property type="match status" value="1"/>
</dbReference>
<evidence type="ECO:0000256" key="2">
    <source>
        <dbReference type="ARBA" id="ARBA00022700"/>
    </source>
</evidence>
<dbReference type="SMART" id="SM00253">
    <property type="entry name" value="SOCS"/>
    <property type="match status" value="1"/>
</dbReference>
<dbReference type="OrthoDB" id="5979828at2759"/>
<dbReference type="InterPro" id="IPR036036">
    <property type="entry name" value="SOCS_box-like_dom_sf"/>
</dbReference>
<dbReference type="PROSITE" id="PS50225">
    <property type="entry name" value="SOCS"/>
    <property type="match status" value="1"/>
</dbReference>
<feature type="domain" description="SH2" evidence="7">
    <location>
        <begin position="289"/>
        <end position="393"/>
    </location>
</feature>
<dbReference type="InterPro" id="IPR036860">
    <property type="entry name" value="SH2_dom_sf"/>
</dbReference>
<evidence type="ECO:0000256" key="1">
    <source>
        <dbReference type="ARBA" id="ARBA00022604"/>
    </source>
</evidence>
<dbReference type="Proteomes" id="UP000186922">
    <property type="component" value="Unassembled WGS sequence"/>
</dbReference>
<dbReference type="PROSITE" id="PS50001">
    <property type="entry name" value="SH2"/>
    <property type="match status" value="1"/>
</dbReference>
<dbReference type="AlphaFoldDB" id="A0A1D1W2C6"/>
<keyword evidence="3" id="KW-0833">Ubl conjugation pathway</keyword>
<dbReference type="PANTHER" id="PTHR10155:SF32">
    <property type="entry name" value="LP02169P"/>
    <property type="match status" value="1"/>
</dbReference>
<dbReference type="GO" id="GO:0046854">
    <property type="term" value="P:phosphatidylinositol phosphate biosynthetic process"/>
    <property type="evidence" value="ECO:0007669"/>
    <property type="project" value="TreeGrafter"/>
</dbReference>
<evidence type="ECO:0000256" key="3">
    <source>
        <dbReference type="ARBA" id="ARBA00022786"/>
    </source>
</evidence>
<keyword evidence="1" id="KW-0341">Growth regulation</keyword>
<name>A0A1D1W2C6_RAMVA</name>
<feature type="region of interest" description="Disordered" evidence="6">
    <location>
        <begin position="82"/>
        <end position="198"/>
    </location>
</feature>
<evidence type="ECO:0000256" key="5">
    <source>
        <dbReference type="PROSITE-ProRule" id="PRU00191"/>
    </source>
</evidence>
<dbReference type="InterPro" id="IPR001496">
    <property type="entry name" value="SOCS_box"/>
</dbReference>
<keyword evidence="2" id="KW-0734">Signal transduction inhibitor</keyword>
<evidence type="ECO:0000313" key="10">
    <source>
        <dbReference type="Proteomes" id="UP000186922"/>
    </source>
</evidence>
<dbReference type="Gene3D" id="3.30.505.10">
    <property type="entry name" value="SH2 domain"/>
    <property type="match status" value="1"/>
</dbReference>
<dbReference type="SUPFAM" id="SSF158235">
    <property type="entry name" value="SOCS box-like"/>
    <property type="match status" value="1"/>
</dbReference>
<evidence type="ECO:0008006" key="11">
    <source>
        <dbReference type="Google" id="ProtNLM"/>
    </source>
</evidence>
<evidence type="ECO:0000259" key="7">
    <source>
        <dbReference type="PROSITE" id="PS50001"/>
    </source>
</evidence>
<feature type="domain" description="SOCS box" evidence="8">
    <location>
        <begin position="388"/>
        <end position="432"/>
    </location>
</feature>
<dbReference type="InterPro" id="IPR000980">
    <property type="entry name" value="SH2"/>
</dbReference>
<organism evidence="9 10">
    <name type="scientific">Ramazzottius varieornatus</name>
    <name type="common">Water bear</name>
    <name type="synonym">Tardigrade</name>
    <dbReference type="NCBI Taxonomy" id="947166"/>
    <lineage>
        <taxon>Eukaryota</taxon>
        <taxon>Metazoa</taxon>
        <taxon>Ecdysozoa</taxon>
        <taxon>Tardigrada</taxon>
        <taxon>Eutardigrada</taxon>
        <taxon>Parachela</taxon>
        <taxon>Hypsibioidea</taxon>
        <taxon>Ramazzottiidae</taxon>
        <taxon>Ramazzottius</taxon>
    </lineage>
</organism>
<proteinExistence type="predicted"/>
<dbReference type="GO" id="GO:0009968">
    <property type="term" value="P:negative regulation of signal transduction"/>
    <property type="evidence" value="ECO:0007669"/>
    <property type="project" value="UniProtKB-KW"/>
</dbReference>
<dbReference type="GO" id="GO:0035556">
    <property type="term" value="P:intracellular signal transduction"/>
    <property type="evidence" value="ECO:0007669"/>
    <property type="project" value="InterPro"/>
</dbReference>
<comment type="caution">
    <text evidence="9">The sequence shown here is derived from an EMBL/GenBank/DDBJ whole genome shotgun (WGS) entry which is preliminary data.</text>
</comment>
<feature type="compositionally biased region" description="Polar residues" evidence="6">
    <location>
        <begin position="147"/>
        <end position="157"/>
    </location>
</feature>
<evidence type="ECO:0000256" key="4">
    <source>
        <dbReference type="ARBA" id="ARBA00022999"/>
    </source>
</evidence>
<sequence>MTPSLHLPFRRTKSSVDHNSCVRTGQQLIASPKSPVSKSVSLQSSTSQTSLLHTSPDSCAKSGTAGGIIKYIQNKMRRSSLYSTNNSDTDSDHGFGQDRPYTVAISNENKEAKDGPQLTLRARRNGLWPLTLNSNDDLVSSSSSSNKTLPRQSANTWLSVPPELPPRVPERSPVSLGLVPPTPTSRSNPRTPQSCSSLSSYEIPLGLDEVGQVPIPSPSSTNRPMQCSVAKNYKPFLPSILSEDTPPEEDAPLPPLPSPLPSPLRDHIPSCHEDFSVTAELHKLAKCGWYWGPITRSDAEQKLLDKPDGTFLVRNSLDQNYILSLSFRSLGQSLHARIEYSNGRFSFCPRLDEETFPSVVDLVEKAMEKATVCYSRARDPDSPTFPVRLLYPVSRFSEVPSLKYLCRFAIRLDLRAEHWEDARLPNTVRKYISFEHPLVS</sequence>
<evidence type="ECO:0000313" key="9">
    <source>
        <dbReference type="EMBL" id="GAV05079.1"/>
    </source>
</evidence>
<dbReference type="EMBL" id="BDGG01000011">
    <property type="protein sequence ID" value="GAV05079.1"/>
    <property type="molecule type" value="Genomic_DNA"/>
</dbReference>
<keyword evidence="4 5" id="KW-0727">SH2 domain</keyword>
<feature type="compositionally biased region" description="Low complexity" evidence="6">
    <location>
        <begin position="132"/>
        <end position="146"/>
    </location>
</feature>
<evidence type="ECO:0000256" key="6">
    <source>
        <dbReference type="SAM" id="MobiDB-lite"/>
    </source>
</evidence>
<protein>
    <recommendedName>
        <fullName evidence="11">SH2 domain-containing protein</fullName>
    </recommendedName>
</protein>
<evidence type="ECO:0000259" key="8">
    <source>
        <dbReference type="PROSITE" id="PS50225"/>
    </source>
</evidence>
<accession>A0A1D1W2C6</accession>
<reference evidence="9 10" key="1">
    <citation type="journal article" date="2016" name="Nat. Commun.">
        <title>Extremotolerant tardigrade genome and improved radiotolerance of human cultured cells by tardigrade-unique protein.</title>
        <authorList>
            <person name="Hashimoto T."/>
            <person name="Horikawa D.D."/>
            <person name="Saito Y."/>
            <person name="Kuwahara H."/>
            <person name="Kozuka-Hata H."/>
            <person name="Shin-I T."/>
            <person name="Minakuchi Y."/>
            <person name="Ohishi K."/>
            <person name="Motoyama A."/>
            <person name="Aizu T."/>
            <person name="Enomoto A."/>
            <person name="Kondo K."/>
            <person name="Tanaka S."/>
            <person name="Hara Y."/>
            <person name="Koshikawa S."/>
            <person name="Sagara H."/>
            <person name="Miura T."/>
            <person name="Yokobori S."/>
            <person name="Miyagawa K."/>
            <person name="Suzuki Y."/>
            <person name="Kubo T."/>
            <person name="Oyama M."/>
            <person name="Kohara Y."/>
            <person name="Fujiyama A."/>
            <person name="Arakawa K."/>
            <person name="Katayama T."/>
            <person name="Toyoda A."/>
            <person name="Kunieda T."/>
        </authorList>
    </citation>
    <scope>NUCLEOTIDE SEQUENCE [LARGE SCALE GENOMIC DNA]</scope>
    <source>
        <strain evidence="9 10">YOKOZUNA-1</strain>
    </source>
</reference>
<keyword evidence="10" id="KW-1185">Reference proteome</keyword>
<dbReference type="GO" id="GO:0046935">
    <property type="term" value="F:1-phosphatidylinositol-3-kinase regulator activity"/>
    <property type="evidence" value="ECO:0007669"/>
    <property type="project" value="TreeGrafter"/>
</dbReference>
<dbReference type="SUPFAM" id="SSF55550">
    <property type="entry name" value="SH2 domain"/>
    <property type="match status" value="1"/>
</dbReference>